<accession>A0A1H8T9B5</accession>
<gene>
    <name evidence="1" type="ORF">SAMN04488134_11529</name>
</gene>
<proteinExistence type="predicted"/>
<evidence type="ECO:0000313" key="2">
    <source>
        <dbReference type="Proteomes" id="UP000199300"/>
    </source>
</evidence>
<dbReference type="EMBL" id="FODJ01000015">
    <property type="protein sequence ID" value="SEO87471.1"/>
    <property type="molecule type" value="Genomic_DNA"/>
</dbReference>
<sequence>MIRITITILSLLLIVFTSLIIWGHVQSNQHKELIDQLRTKQDYQFILSIHDANPEVVIKIIEKFKSDSSSISAAEEMEYNEWKKKVYNSFYAADTYENYETLQTSSIFSDLSIPLASKEQALLFGEFYSFTLIVDQLLDKDSTLDNTGNYLLSELKEELELLDANVSNLNNLYTPYRFLNLDIEYKNNTKQEWIEIWEQSLENMLNLFDAETTENVSRKINK</sequence>
<dbReference type="Proteomes" id="UP000199300">
    <property type="component" value="Unassembled WGS sequence"/>
</dbReference>
<dbReference type="RefSeq" id="WP_091500096.1">
    <property type="nucleotide sequence ID" value="NZ_FODJ01000015.1"/>
</dbReference>
<name>A0A1H8T9B5_9BACI</name>
<dbReference type="AlphaFoldDB" id="A0A1H8T9B5"/>
<organism evidence="1 2">
    <name type="scientific">Amphibacillus marinus</name>
    <dbReference type="NCBI Taxonomy" id="872970"/>
    <lineage>
        <taxon>Bacteria</taxon>
        <taxon>Bacillati</taxon>
        <taxon>Bacillota</taxon>
        <taxon>Bacilli</taxon>
        <taxon>Bacillales</taxon>
        <taxon>Bacillaceae</taxon>
        <taxon>Amphibacillus</taxon>
    </lineage>
</organism>
<reference evidence="1 2" key="1">
    <citation type="submission" date="2016-10" db="EMBL/GenBank/DDBJ databases">
        <authorList>
            <person name="de Groot N.N."/>
        </authorList>
    </citation>
    <scope>NUCLEOTIDE SEQUENCE [LARGE SCALE GENOMIC DNA]</scope>
    <source>
        <strain evidence="1 2">CGMCC 1.10434</strain>
    </source>
</reference>
<dbReference type="STRING" id="872970.SAMN04488134_11529"/>
<protein>
    <submittedName>
        <fullName evidence="1">Uncharacterized protein</fullName>
    </submittedName>
</protein>
<evidence type="ECO:0000313" key="1">
    <source>
        <dbReference type="EMBL" id="SEO87471.1"/>
    </source>
</evidence>
<keyword evidence="2" id="KW-1185">Reference proteome</keyword>